<comment type="similarity">
    <text evidence="2 4">Belongs to the pyridoxal phosphate-binding protein YggS/PROSC family.</text>
</comment>
<feature type="modified residue" description="N6-(pyridoxal phosphate)lysine" evidence="2 3">
    <location>
        <position position="27"/>
    </location>
</feature>
<reference evidence="6 7" key="1">
    <citation type="submission" date="2018-11" db="EMBL/GenBank/DDBJ databases">
        <title>Chitinophaga lutea sp.nov., isolate from arsenic contaminated soil.</title>
        <authorList>
            <person name="Zong Y."/>
        </authorList>
    </citation>
    <scope>NUCLEOTIDE SEQUENCE [LARGE SCALE GENOMIC DNA]</scope>
    <source>
        <strain evidence="6 7">ZY74</strain>
    </source>
</reference>
<proteinExistence type="inferred from homology"/>
<dbReference type="AlphaFoldDB" id="A0A3N4PKD9"/>
<dbReference type="OrthoDB" id="9804072at2"/>
<feature type="domain" description="Alanine racemase N-terminal" evidence="5">
    <location>
        <begin position="6"/>
        <end position="220"/>
    </location>
</feature>
<comment type="caution">
    <text evidence="6">The sequence shown here is derived from an EMBL/GenBank/DDBJ whole genome shotgun (WGS) entry which is preliminary data.</text>
</comment>
<evidence type="ECO:0000256" key="2">
    <source>
        <dbReference type="HAMAP-Rule" id="MF_02087"/>
    </source>
</evidence>
<evidence type="ECO:0000313" key="6">
    <source>
        <dbReference type="EMBL" id="RPE09142.1"/>
    </source>
</evidence>
<dbReference type="SUPFAM" id="SSF51419">
    <property type="entry name" value="PLP-binding barrel"/>
    <property type="match status" value="1"/>
</dbReference>
<dbReference type="EMBL" id="RPDH01000002">
    <property type="protein sequence ID" value="RPE09142.1"/>
    <property type="molecule type" value="Genomic_DNA"/>
</dbReference>
<dbReference type="InterPro" id="IPR029066">
    <property type="entry name" value="PLP-binding_barrel"/>
</dbReference>
<dbReference type="PANTHER" id="PTHR10146:SF14">
    <property type="entry name" value="PYRIDOXAL PHOSPHATE HOMEOSTASIS PROTEIN"/>
    <property type="match status" value="1"/>
</dbReference>
<organism evidence="6 7">
    <name type="scientific">Chitinophaga lutea</name>
    <dbReference type="NCBI Taxonomy" id="2488634"/>
    <lineage>
        <taxon>Bacteria</taxon>
        <taxon>Pseudomonadati</taxon>
        <taxon>Bacteroidota</taxon>
        <taxon>Chitinophagia</taxon>
        <taxon>Chitinophagales</taxon>
        <taxon>Chitinophagaceae</taxon>
        <taxon>Chitinophaga</taxon>
    </lineage>
</organism>
<sequence length="223" mass="24836">MAVNLANYRQVLSTIEPYHARLVAVSKIKPVQDIRALYDAGQRIFGENYVQEMVDKENQLPKDIQWHFIGHLQSNKVKYIAPFVSMIHGVDSLKLLQEINKQAAKNGRVIDCLLQVFIATEETKFGLDEAELYGVLDGAKELQHVRIAGLMGMASNTDDEARIRAEFRTLKTLHAAVAEKYFAGSGTFKELSTGMSGDYPIALEEGSTLVRIGSLLFGARNYA</sequence>
<evidence type="ECO:0000256" key="3">
    <source>
        <dbReference type="PIRSR" id="PIRSR004848-1"/>
    </source>
</evidence>
<dbReference type="PIRSF" id="PIRSF004848">
    <property type="entry name" value="YBL036c_PLPDEIII"/>
    <property type="match status" value="1"/>
</dbReference>
<dbReference type="CDD" id="cd00635">
    <property type="entry name" value="PLPDE_III_YBL036c_like"/>
    <property type="match status" value="1"/>
</dbReference>
<gene>
    <name evidence="6" type="ORF">EGT74_19220</name>
</gene>
<dbReference type="Proteomes" id="UP000278351">
    <property type="component" value="Unassembled WGS sequence"/>
</dbReference>
<protein>
    <recommendedName>
        <fullName evidence="2">Pyridoxal phosphate homeostasis protein</fullName>
        <shortName evidence="2">PLP homeostasis protein</shortName>
    </recommendedName>
</protein>
<keyword evidence="7" id="KW-1185">Reference proteome</keyword>
<evidence type="ECO:0000259" key="5">
    <source>
        <dbReference type="Pfam" id="PF01168"/>
    </source>
</evidence>
<dbReference type="InterPro" id="IPR011078">
    <property type="entry name" value="PyrdxlP_homeostasis"/>
</dbReference>
<dbReference type="HAMAP" id="MF_02087">
    <property type="entry name" value="PLP_homeostasis"/>
    <property type="match status" value="1"/>
</dbReference>
<dbReference type="PANTHER" id="PTHR10146">
    <property type="entry name" value="PROLINE SYNTHETASE CO-TRANSCRIBED BACTERIAL HOMOLOG PROTEIN"/>
    <property type="match status" value="1"/>
</dbReference>
<dbReference type="Gene3D" id="3.20.20.10">
    <property type="entry name" value="Alanine racemase"/>
    <property type="match status" value="1"/>
</dbReference>
<dbReference type="RefSeq" id="WP_123848139.1">
    <property type="nucleotide sequence ID" value="NZ_RPDH01000002.1"/>
</dbReference>
<name>A0A3N4PKD9_9BACT</name>
<evidence type="ECO:0000256" key="1">
    <source>
        <dbReference type="ARBA" id="ARBA00022898"/>
    </source>
</evidence>
<comment type="function">
    <text evidence="2">Pyridoxal 5'-phosphate (PLP)-binding protein, which is involved in PLP homeostasis.</text>
</comment>
<keyword evidence="1 2" id="KW-0663">Pyridoxal phosphate</keyword>
<dbReference type="FunFam" id="3.20.20.10:FF:000018">
    <property type="entry name" value="Pyridoxal phosphate homeostasis protein"/>
    <property type="match status" value="1"/>
</dbReference>
<evidence type="ECO:0000256" key="4">
    <source>
        <dbReference type="RuleBase" id="RU004514"/>
    </source>
</evidence>
<dbReference type="GO" id="GO:0030170">
    <property type="term" value="F:pyridoxal phosphate binding"/>
    <property type="evidence" value="ECO:0007669"/>
    <property type="project" value="UniProtKB-UniRule"/>
</dbReference>
<dbReference type="Pfam" id="PF01168">
    <property type="entry name" value="Ala_racemase_N"/>
    <property type="match status" value="1"/>
</dbReference>
<accession>A0A3N4PKD9</accession>
<dbReference type="NCBIfam" id="TIGR00044">
    <property type="entry name" value="YggS family pyridoxal phosphate-dependent enzyme"/>
    <property type="match status" value="1"/>
</dbReference>
<evidence type="ECO:0000313" key="7">
    <source>
        <dbReference type="Proteomes" id="UP000278351"/>
    </source>
</evidence>
<dbReference type="InterPro" id="IPR001608">
    <property type="entry name" value="Ala_racemase_N"/>
</dbReference>
<comment type="cofactor">
    <cofactor evidence="3">
        <name>pyridoxal 5'-phosphate</name>
        <dbReference type="ChEBI" id="CHEBI:597326"/>
    </cofactor>
</comment>
<dbReference type="PROSITE" id="PS01211">
    <property type="entry name" value="UPF0001"/>
    <property type="match status" value="1"/>
</dbReference>